<organism evidence="6 7">
    <name type="scientific">Clostridium uliginosum</name>
    <dbReference type="NCBI Taxonomy" id="119641"/>
    <lineage>
        <taxon>Bacteria</taxon>
        <taxon>Bacillati</taxon>
        <taxon>Bacillota</taxon>
        <taxon>Clostridia</taxon>
        <taxon>Eubacteriales</taxon>
        <taxon>Clostridiaceae</taxon>
        <taxon>Clostridium</taxon>
    </lineage>
</organism>
<dbReference type="GO" id="GO:0007165">
    <property type="term" value="P:signal transduction"/>
    <property type="evidence" value="ECO:0007669"/>
    <property type="project" value="UniProtKB-KW"/>
</dbReference>
<gene>
    <name evidence="6" type="ORF">SAMN05421842_101199</name>
</gene>
<dbReference type="SMART" id="SM00283">
    <property type="entry name" value="MA"/>
    <property type="match status" value="1"/>
</dbReference>
<dbReference type="EMBL" id="FOMG01000001">
    <property type="protein sequence ID" value="SFC19623.1"/>
    <property type="molecule type" value="Genomic_DNA"/>
</dbReference>
<keyword evidence="4" id="KW-0812">Transmembrane</keyword>
<evidence type="ECO:0000256" key="2">
    <source>
        <dbReference type="PROSITE-ProRule" id="PRU00284"/>
    </source>
</evidence>
<dbReference type="PROSITE" id="PS50111">
    <property type="entry name" value="CHEMOTAXIS_TRANSDUC_2"/>
    <property type="match status" value="1"/>
</dbReference>
<feature type="coiled-coil region" evidence="3">
    <location>
        <begin position="356"/>
        <end position="383"/>
    </location>
</feature>
<proteinExistence type="predicted"/>
<keyword evidence="3" id="KW-0175">Coiled coil</keyword>
<evidence type="ECO:0000313" key="7">
    <source>
        <dbReference type="Proteomes" id="UP000199263"/>
    </source>
</evidence>
<keyword evidence="7" id="KW-1185">Reference proteome</keyword>
<keyword evidence="4" id="KW-1133">Transmembrane helix</keyword>
<dbReference type="RefSeq" id="WP_090087894.1">
    <property type="nucleotide sequence ID" value="NZ_FOMG01000001.1"/>
</dbReference>
<dbReference type="InterPro" id="IPR004089">
    <property type="entry name" value="MCPsignal_dom"/>
</dbReference>
<sequence length="669" mass="73404">MAKSKSIKVDLVKKLSLGFIIVFGLAFFGTFIVVEKNLTSIKKNSMTKIINDATTIVQEKLNNKLSMAKSIAADSTISDMSLTQQEKNQRLLKYVAELNIKSIGMISADGQLISTDGYSENVAKKDYVKNAFSSKATYISNPTFTPGTDNQLIFVAVPIINGNNVVGVLTCTFDSGFLSQDINNLRYFNMTGTSYILDSSGNLIASETLDDVKNKKNIITESKQDESLKELAQIHQRMINGESAVEKYSRGEEKFIVFNQILGTEGWSMALEVNTSDANKELSAIISLFIIVAFLGIAVLIAILYIFGQGLGKRLNILKGSIEVLSEGVFNKELNKKEYSSLDEIGDINRALSKTKDSIRNIIQEVKKDVVVLKEQSQLLEDTSTHITSGSENISLAMHESAKANTNQSSEILGINQEMKEFGKNIDYMDNNIDIVAKFSSSIESKLIESNSNMSELDASINNFDNSFNKFNTDIISMNTKIASIGNITTTINSIAEQTNLLALNAAIEAARAGEAGKGFSVVADEIRKLAEQSKDSVSEIGNIVNNVLNECKNIIDSTKSINSEVITQKERIDNTVNSFNNITKLLSDITPKIQEISNISNNNNDKKNSIVEAIQTATAISQELAATTEEVNATAEDFTLSSKDINKVSDKLVKLIEDLNKEINKFTI</sequence>
<evidence type="ECO:0000256" key="1">
    <source>
        <dbReference type="ARBA" id="ARBA00023224"/>
    </source>
</evidence>
<evidence type="ECO:0000313" key="6">
    <source>
        <dbReference type="EMBL" id="SFC19623.1"/>
    </source>
</evidence>
<dbReference type="CDD" id="cd12914">
    <property type="entry name" value="PDC1_DGC_like"/>
    <property type="match status" value="1"/>
</dbReference>
<feature type="domain" description="Methyl-accepting transducer" evidence="5">
    <location>
        <begin position="383"/>
        <end position="633"/>
    </location>
</feature>
<dbReference type="Gene3D" id="1.10.287.950">
    <property type="entry name" value="Methyl-accepting chemotaxis protein"/>
    <property type="match status" value="1"/>
</dbReference>
<dbReference type="Proteomes" id="UP000199263">
    <property type="component" value="Unassembled WGS sequence"/>
</dbReference>
<dbReference type="PANTHER" id="PTHR32089">
    <property type="entry name" value="METHYL-ACCEPTING CHEMOTAXIS PROTEIN MCPB"/>
    <property type="match status" value="1"/>
</dbReference>
<dbReference type="Gene3D" id="3.30.450.20">
    <property type="entry name" value="PAS domain"/>
    <property type="match status" value="1"/>
</dbReference>
<feature type="transmembrane region" description="Helical" evidence="4">
    <location>
        <begin position="284"/>
        <end position="307"/>
    </location>
</feature>
<dbReference type="Pfam" id="PF00015">
    <property type="entry name" value="MCPsignal"/>
    <property type="match status" value="1"/>
</dbReference>
<dbReference type="AlphaFoldDB" id="A0A1I1HDR3"/>
<name>A0A1I1HDR3_9CLOT</name>
<protein>
    <submittedName>
        <fullName evidence="6">Methyl-accepting chemotaxis protein</fullName>
    </submittedName>
</protein>
<feature type="transmembrane region" description="Helical" evidence="4">
    <location>
        <begin position="12"/>
        <end position="34"/>
    </location>
</feature>
<reference evidence="6 7" key="1">
    <citation type="submission" date="2016-10" db="EMBL/GenBank/DDBJ databases">
        <authorList>
            <person name="de Groot N.N."/>
        </authorList>
    </citation>
    <scope>NUCLEOTIDE SEQUENCE [LARGE SCALE GENOMIC DNA]</scope>
    <source>
        <strain evidence="6 7">DSM 12992</strain>
    </source>
</reference>
<dbReference type="OrthoDB" id="597657at2"/>
<keyword evidence="1 2" id="KW-0807">Transducer</keyword>
<dbReference type="Pfam" id="PF22673">
    <property type="entry name" value="MCP-like_PDC_1"/>
    <property type="match status" value="1"/>
</dbReference>
<accession>A0A1I1HDR3</accession>
<dbReference type="PANTHER" id="PTHR32089:SF112">
    <property type="entry name" value="LYSOZYME-LIKE PROTEIN-RELATED"/>
    <property type="match status" value="1"/>
</dbReference>
<evidence type="ECO:0000256" key="3">
    <source>
        <dbReference type="SAM" id="Coils"/>
    </source>
</evidence>
<evidence type="ECO:0000259" key="5">
    <source>
        <dbReference type="PROSITE" id="PS50111"/>
    </source>
</evidence>
<dbReference type="STRING" id="119641.SAMN05421842_101199"/>
<dbReference type="SUPFAM" id="SSF58104">
    <property type="entry name" value="Methyl-accepting chemotaxis protein (MCP) signaling domain"/>
    <property type="match status" value="1"/>
</dbReference>
<evidence type="ECO:0000256" key="4">
    <source>
        <dbReference type="SAM" id="Phobius"/>
    </source>
</evidence>
<keyword evidence="4" id="KW-0472">Membrane</keyword>
<dbReference type="GO" id="GO:0016020">
    <property type="term" value="C:membrane"/>
    <property type="evidence" value="ECO:0007669"/>
    <property type="project" value="InterPro"/>
</dbReference>